<dbReference type="Proteomes" id="UP001396334">
    <property type="component" value="Unassembled WGS sequence"/>
</dbReference>
<gene>
    <name evidence="2" type="ORF">V6N11_081630</name>
</gene>
<sequence>MASTSAQILTSFGHELMACLRFRLVKTTIRESGCENCPFFKMDEDNERVALAPLLISMVEKASSAFDKALITNGLERFGKSETEKLHFLGSALLMFLQGKHMDKVLFFKMCKFYELFEMDAHIGANELNLQYMKGEQPHYGFSENFSMNVEKLARKNLCEEVRMQYEPPNYVGLNQLI</sequence>
<dbReference type="SUPFAM" id="SSF55271">
    <property type="entry name" value="DNA repair protein MutS, domain I"/>
    <property type="match status" value="1"/>
</dbReference>
<evidence type="ECO:0000259" key="1">
    <source>
        <dbReference type="Pfam" id="PF01624"/>
    </source>
</evidence>
<accession>A0ABR2N8R5</accession>
<dbReference type="InterPro" id="IPR016151">
    <property type="entry name" value="DNA_mismatch_repair_MutS_N"/>
</dbReference>
<dbReference type="EMBL" id="JBBPBN010000210">
    <property type="protein sequence ID" value="KAK8972515.1"/>
    <property type="molecule type" value="Genomic_DNA"/>
</dbReference>
<evidence type="ECO:0000313" key="2">
    <source>
        <dbReference type="EMBL" id="KAK8972515.1"/>
    </source>
</evidence>
<dbReference type="Gene3D" id="3.40.1170.10">
    <property type="entry name" value="DNA repair protein MutS, domain I"/>
    <property type="match status" value="1"/>
</dbReference>
<proteinExistence type="predicted"/>
<organism evidence="2 3">
    <name type="scientific">Hibiscus sabdariffa</name>
    <name type="common">roselle</name>
    <dbReference type="NCBI Taxonomy" id="183260"/>
    <lineage>
        <taxon>Eukaryota</taxon>
        <taxon>Viridiplantae</taxon>
        <taxon>Streptophyta</taxon>
        <taxon>Embryophyta</taxon>
        <taxon>Tracheophyta</taxon>
        <taxon>Spermatophyta</taxon>
        <taxon>Magnoliopsida</taxon>
        <taxon>eudicotyledons</taxon>
        <taxon>Gunneridae</taxon>
        <taxon>Pentapetalae</taxon>
        <taxon>rosids</taxon>
        <taxon>malvids</taxon>
        <taxon>Malvales</taxon>
        <taxon>Malvaceae</taxon>
        <taxon>Malvoideae</taxon>
        <taxon>Hibiscus</taxon>
    </lineage>
</organism>
<dbReference type="Pfam" id="PF01624">
    <property type="entry name" value="MutS_I"/>
    <property type="match status" value="1"/>
</dbReference>
<protein>
    <recommendedName>
        <fullName evidence="1">DNA mismatch repair protein MutS-like N-terminal domain-containing protein</fullName>
    </recommendedName>
</protein>
<feature type="domain" description="DNA mismatch repair protein MutS-like N-terminal" evidence="1">
    <location>
        <begin position="98"/>
        <end position="145"/>
    </location>
</feature>
<evidence type="ECO:0000313" key="3">
    <source>
        <dbReference type="Proteomes" id="UP001396334"/>
    </source>
</evidence>
<reference evidence="2 3" key="1">
    <citation type="journal article" date="2024" name="G3 (Bethesda)">
        <title>Genome assembly of Hibiscus sabdariffa L. provides insights into metabolisms of medicinal natural products.</title>
        <authorList>
            <person name="Kim T."/>
        </authorList>
    </citation>
    <scope>NUCLEOTIDE SEQUENCE [LARGE SCALE GENOMIC DNA]</scope>
    <source>
        <strain evidence="2">TK-2024</strain>
        <tissue evidence="2">Old leaves</tissue>
    </source>
</reference>
<dbReference type="InterPro" id="IPR007695">
    <property type="entry name" value="DNA_mismatch_repair_MutS-lik_N"/>
</dbReference>
<keyword evidence="3" id="KW-1185">Reference proteome</keyword>
<comment type="caution">
    <text evidence="2">The sequence shown here is derived from an EMBL/GenBank/DDBJ whole genome shotgun (WGS) entry which is preliminary data.</text>
</comment>
<name>A0ABR2N8R5_9ROSI</name>